<dbReference type="SUPFAM" id="SSF56935">
    <property type="entry name" value="Porins"/>
    <property type="match status" value="1"/>
</dbReference>
<keyword evidence="3" id="KW-0998">Cell outer membrane</keyword>
<evidence type="ECO:0000313" key="4">
    <source>
        <dbReference type="EMBL" id="SHG38498.1"/>
    </source>
</evidence>
<evidence type="ECO:0000313" key="5">
    <source>
        <dbReference type="Proteomes" id="UP000184212"/>
    </source>
</evidence>
<evidence type="ECO:0008006" key="6">
    <source>
        <dbReference type="Google" id="ProtNLM"/>
    </source>
</evidence>
<evidence type="ECO:0000256" key="3">
    <source>
        <dbReference type="ARBA" id="ARBA00023237"/>
    </source>
</evidence>
<dbReference type="OrthoDB" id="1264254at2"/>
<evidence type="ECO:0000256" key="2">
    <source>
        <dbReference type="ARBA" id="ARBA00023136"/>
    </source>
</evidence>
<dbReference type="InterPro" id="IPR036942">
    <property type="entry name" value="Beta-barrel_TonB_sf"/>
</dbReference>
<reference evidence="4 5" key="1">
    <citation type="submission" date="2016-11" db="EMBL/GenBank/DDBJ databases">
        <authorList>
            <person name="Jaros S."/>
            <person name="Januszkiewicz K."/>
            <person name="Wedrychowicz H."/>
        </authorList>
    </citation>
    <scope>NUCLEOTIDE SEQUENCE [LARGE SCALE GENOMIC DNA]</scope>
    <source>
        <strain evidence="4 5">DSM 24574</strain>
    </source>
</reference>
<dbReference type="Proteomes" id="UP000184212">
    <property type="component" value="Unassembled WGS sequence"/>
</dbReference>
<dbReference type="RefSeq" id="WP_073129689.1">
    <property type="nucleotide sequence ID" value="NZ_FQWQ01000001.1"/>
</dbReference>
<organism evidence="4 5">
    <name type="scientific">Chryseolinea serpens</name>
    <dbReference type="NCBI Taxonomy" id="947013"/>
    <lineage>
        <taxon>Bacteria</taxon>
        <taxon>Pseudomonadati</taxon>
        <taxon>Bacteroidota</taxon>
        <taxon>Cytophagia</taxon>
        <taxon>Cytophagales</taxon>
        <taxon>Fulvivirgaceae</taxon>
        <taxon>Chryseolinea</taxon>
    </lineage>
</organism>
<proteinExistence type="predicted"/>
<dbReference type="AlphaFoldDB" id="A0A1M5JD81"/>
<comment type="subcellular location">
    <subcellularLocation>
        <location evidence="1">Cell outer membrane</location>
    </subcellularLocation>
</comment>
<dbReference type="GO" id="GO:0009279">
    <property type="term" value="C:cell outer membrane"/>
    <property type="evidence" value="ECO:0007669"/>
    <property type="project" value="UniProtKB-SubCell"/>
</dbReference>
<evidence type="ECO:0000256" key="1">
    <source>
        <dbReference type="ARBA" id="ARBA00004442"/>
    </source>
</evidence>
<dbReference type="STRING" id="947013.SAMN04488109_0008"/>
<name>A0A1M5JD81_9BACT</name>
<accession>A0A1M5JD81</accession>
<dbReference type="EMBL" id="FQWQ01000001">
    <property type="protein sequence ID" value="SHG38498.1"/>
    <property type="molecule type" value="Genomic_DNA"/>
</dbReference>
<gene>
    <name evidence="4" type="ORF">SAMN04488109_0008</name>
</gene>
<dbReference type="Gene3D" id="2.40.170.20">
    <property type="entry name" value="TonB-dependent receptor, beta-barrel domain"/>
    <property type="match status" value="1"/>
</dbReference>
<sequence>MKSNNMHVRHTKSLWNIRLGGLFVAGLLCHYSVSAQQGTTPKKDWEKEGEIEDVEIEIVNKREITLPKANRNFEKIPPRPAETIKPPITYDFRSFSVQAPPINPPIKPLKLKVESPSNVYGGYVRAGFGNYVSPLLEAYYNTRRDKNKLVGAHLYHNSSDRGPVDGRNSGSGSTGLSVFGKSFSNAIALSGNAGFENRTTHFYGYKPGTEVDAASIKQSYNLFKLGGELTNATNADFAYTLGASFSHMADKYKARETEVDLNFRSAYKIDEDSRIAIKADYFMISRKDEKVEAKPRNLFQVTPTYEFKVIDDLKLSVGFVAAFENDSIDKKSTHVYPDVKASYPLSPSVEAVAYLSGGMEKVSLQSLSNENIWQAPNVPVFHTNKTFDFGAGLRAKVGNKVSAHAGLAFTNLKNWYYFVNTTTDVSKFTTVYDIDGTKRTNFYAALSYAQSETAKFMVRGDYYSYAAGSVAEAWHRPTYKLTANASINVYDKILFNADLIAQGGMKALDPETNKAVSLKGAFDLNLKTEYLFSQSFSAFVQLNNITSSKYPLFLNYPVRGFQVMAGITWSF</sequence>
<protein>
    <recommendedName>
        <fullName evidence="6">TonB dependent receptor</fullName>
    </recommendedName>
</protein>
<keyword evidence="2" id="KW-0472">Membrane</keyword>
<keyword evidence="5" id="KW-1185">Reference proteome</keyword>